<name>A0A193LJK5_9GAMM</name>
<dbReference type="PRINTS" id="PR00039">
    <property type="entry name" value="HTHLYSR"/>
</dbReference>
<evidence type="ECO:0000256" key="4">
    <source>
        <dbReference type="ARBA" id="ARBA00023163"/>
    </source>
</evidence>
<keyword evidence="3" id="KW-0238">DNA-binding</keyword>
<dbReference type="SUPFAM" id="SSF53850">
    <property type="entry name" value="Periplasmic binding protein-like II"/>
    <property type="match status" value="1"/>
</dbReference>
<dbReference type="PANTHER" id="PTHR30537:SF5">
    <property type="entry name" value="HTH-TYPE TRANSCRIPTIONAL ACTIVATOR TTDR-RELATED"/>
    <property type="match status" value="1"/>
</dbReference>
<dbReference type="InterPro" id="IPR036390">
    <property type="entry name" value="WH_DNA-bd_sf"/>
</dbReference>
<proteinExistence type="inferred from homology"/>
<dbReference type="Gene3D" id="1.10.10.10">
    <property type="entry name" value="Winged helix-like DNA-binding domain superfamily/Winged helix DNA-binding domain"/>
    <property type="match status" value="1"/>
</dbReference>
<dbReference type="Gene3D" id="3.40.190.10">
    <property type="entry name" value="Periplasmic binding protein-like II"/>
    <property type="match status" value="2"/>
</dbReference>
<dbReference type="OrthoDB" id="9786526at2"/>
<dbReference type="AlphaFoldDB" id="A0A193LJK5"/>
<keyword evidence="2" id="KW-0805">Transcription regulation</keyword>
<comment type="similarity">
    <text evidence="1">Belongs to the LysR transcriptional regulatory family.</text>
</comment>
<dbReference type="CDD" id="cd08432">
    <property type="entry name" value="PBP2_GcdR_TrpI_HvrB_AmpR_like"/>
    <property type="match status" value="1"/>
</dbReference>
<accession>A0A193LJK5</accession>
<dbReference type="GO" id="GO:0003700">
    <property type="term" value="F:DNA-binding transcription factor activity"/>
    <property type="evidence" value="ECO:0007669"/>
    <property type="project" value="InterPro"/>
</dbReference>
<dbReference type="GO" id="GO:0003677">
    <property type="term" value="F:DNA binding"/>
    <property type="evidence" value="ECO:0007669"/>
    <property type="project" value="UniProtKB-KW"/>
</dbReference>
<evidence type="ECO:0000256" key="2">
    <source>
        <dbReference type="ARBA" id="ARBA00023015"/>
    </source>
</evidence>
<dbReference type="PROSITE" id="PS50931">
    <property type="entry name" value="HTH_LYSR"/>
    <property type="match status" value="1"/>
</dbReference>
<dbReference type="InterPro" id="IPR000847">
    <property type="entry name" value="LysR_HTH_N"/>
</dbReference>
<dbReference type="STRING" id="1548547.BA177_16550"/>
<dbReference type="PANTHER" id="PTHR30537">
    <property type="entry name" value="HTH-TYPE TRANSCRIPTIONAL REGULATOR"/>
    <property type="match status" value="1"/>
</dbReference>
<dbReference type="KEGG" id="woc:BA177_16550"/>
<gene>
    <name evidence="6" type="ORF">BA177_16550</name>
</gene>
<evidence type="ECO:0000313" key="6">
    <source>
        <dbReference type="EMBL" id="ANO52579.1"/>
    </source>
</evidence>
<evidence type="ECO:0000256" key="3">
    <source>
        <dbReference type="ARBA" id="ARBA00023125"/>
    </source>
</evidence>
<organism evidence="6 7">
    <name type="scientific">Woeseia oceani</name>
    <dbReference type="NCBI Taxonomy" id="1548547"/>
    <lineage>
        <taxon>Bacteria</taxon>
        <taxon>Pseudomonadati</taxon>
        <taxon>Pseudomonadota</taxon>
        <taxon>Gammaproteobacteria</taxon>
        <taxon>Woeseiales</taxon>
        <taxon>Woeseiaceae</taxon>
        <taxon>Woeseia</taxon>
    </lineage>
</organism>
<reference evidence="6 7" key="1">
    <citation type="submission" date="2016-06" db="EMBL/GenBank/DDBJ databases">
        <title>Complete genome sequence of a deep-branching marine Gamma Proteobacterium Woeseia oceani type strain XK5.</title>
        <authorList>
            <person name="Mu D."/>
            <person name="Du Z."/>
        </authorList>
    </citation>
    <scope>NUCLEOTIDE SEQUENCE [LARGE SCALE GENOMIC DNA]</scope>
    <source>
        <strain evidence="6 7">XK5</strain>
    </source>
</reference>
<sequence>MHLSPSLITWLRCFEAAARLNSFTRAANDLHLTQSAVSQQVRHLEQHLDARLFHRLPGRLELSHSGHRLYAEIAPALRRIEQAVEEIRTPEAPFHLSCSPSFANRWLMPRLGRFLRQHPEIDLHLRAEFHALSRDNFVREGLHAAIRYDPFSYSDLATHDLMSEHLIPVASPEFLEKQGAKPGTLELADATLLHDSAPWDGAPNNVEWQTILSALDFPENTPYKSCYFNMAELALASARSGEGIAAARLTLAIDDLESKRLILVVADPIPASSRYVFVSVDNDDPRVESVLAWLKTECEQFIIRRDALLSGVAPT</sequence>
<dbReference type="InterPro" id="IPR005119">
    <property type="entry name" value="LysR_subst-bd"/>
</dbReference>
<evidence type="ECO:0000259" key="5">
    <source>
        <dbReference type="PROSITE" id="PS50931"/>
    </source>
</evidence>
<dbReference type="InterPro" id="IPR036388">
    <property type="entry name" value="WH-like_DNA-bd_sf"/>
</dbReference>
<keyword evidence="7" id="KW-1185">Reference proteome</keyword>
<dbReference type="Proteomes" id="UP000092695">
    <property type="component" value="Chromosome"/>
</dbReference>
<evidence type="ECO:0000313" key="7">
    <source>
        <dbReference type="Proteomes" id="UP000092695"/>
    </source>
</evidence>
<dbReference type="InterPro" id="IPR058163">
    <property type="entry name" value="LysR-type_TF_proteobact-type"/>
</dbReference>
<evidence type="ECO:0000256" key="1">
    <source>
        <dbReference type="ARBA" id="ARBA00009437"/>
    </source>
</evidence>
<dbReference type="FunFam" id="1.10.10.10:FF:000001">
    <property type="entry name" value="LysR family transcriptional regulator"/>
    <property type="match status" value="1"/>
</dbReference>
<dbReference type="Pfam" id="PF03466">
    <property type="entry name" value="LysR_substrate"/>
    <property type="match status" value="1"/>
</dbReference>
<dbReference type="EMBL" id="CP016268">
    <property type="protein sequence ID" value="ANO52579.1"/>
    <property type="molecule type" value="Genomic_DNA"/>
</dbReference>
<dbReference type="SUPFAM" id="SSF46785">
    <property type="entry name" value="Winged helix' DNA-binding domain"/>
    <property type="match status" value="1"/>
</dbReference>
<feature type="domain" description="HTH lysR-type" evidence="5">
    <location>
        <begin position="8"/>
        <end position="63"/>
    </location>
</feature>
<protein>
    <recommendedName>
        <fullName evidence="5">HTH lysR-type domain-containing protein</fullName>
    </recommendedName>
</protein>
<dbReference type="RefSeq" id="WP_068618042.1">
    <property type="nucleotide sequence ID" value="NZ_CP016268.1"/>
</dbReference>
<dbReference type="Pfam" id="PF00126">
    <property type="entry name" value="HTH_1"/>
    <property type="match status" value="1"/>
</dbReference>
<keyword evidence="4" id="KW-0804">Transcription</keyword>